<reference evidence="6" key="2">
    <citation type="submission" date="2025-08" db="UniProtKB">
        <authorList>
            <consortium name="Ensembl"/>
        </authorList>
    </citation>
    <scope>IDENTIFICATION</scope>
</reference>
<feature type="domain" description="TXNDC16 third thioredoxin-like" evidence="5">
    <location>
        <begin position="304"/>
        <end position="394"/>
    </location>
</feature>
<reference evidence="6" key="1">
    <citation type="submission" date="2020-06" db="EMBL/GenBank/DDBJ databases">
        <authorList>
            <consortium name="Wellcome Sanger Institute Data Sharing"/>
        </authorList>
    </citation>
    <scope>NUCLEOTIDE SEQUENCE [LARGE SCALE GENOMIC DNA]</scope>
</reference>
<keyword evidence="2" id="KW-0472">Membrane</keyword>
<dbReference type="InterPro" id="IPR057645">
    <property type="entry name" value="TXNDC16_3rd"/>
</dbReference>
<evidence type="ECO:0008006" key="8">
    <source>
        <dbReference type="Google" id="ProtNLM"/>
    </source>
</evidence>
<dbReference type="InterPro" id="IPR036249">
    <property type="entry name" value="Thioredoxin-like_sf"/>
</dbReference>
<dbReference type="InterPro" id="IPR040090">
    <property type="entry name" value="TXNDC16"/>
</dbReference>
<dbReference type="InterPro" id="IPR057642">
    <property type="entry name" value="TXNDC16_2nd"/>
</dbReference>
<dbReference type="Proteomes" id="UP000694680">
    <property type="component" value="Chromosome 2"/>
</dbReference>
<evidence type="ECO:0000313" key="7">
    <source>
        <dbReference type="Proteomes" id="UP000694680"/>
    </source>
</evidence>
<dbReference type="Pfam" id="PF13848">
    <property type="entry name" value="Thioredoxin_6"/>
    <property type="match status" value="1"/>
</dbReference>
<protein>
    <recommendedName>
        <fullName evidence="8">Thioredoxin domain-containing protein</fullName>
    </recommendedName>
</protein>
<keyword evidence="2" id="KW-0812">Transmembrane</keyword>
<evidence type="ECO:0000259" key="4">
    <source>
        <dbReference type="Pfam" id="PF24509"/>
    </source>
</evidence>
<keyword evidence="7" id="KW-1185">Reference proteome</keyword>
<feature type="compositionally biased region" description="Basic and acidic residues" evidence="1">
    <location>
        <begin position="834"/>
        <end position="857"/>
    </location>
</feature>
<accession>A0A8C5DL25</accession>
<evidence type="ECO:0000256" key="2">
    <source>
        <dbReference type="SAM" id="Phobius"/>
    </source>
</evidence>
<evidence type="ECO:0000259" key="5">
    <source>
        <dbReference type="Pfam" id="PF24510"/>
    </source>
</evidence>
<dbReference type="CDD" id="cd02961">
    <property type="entry name" value="PDI_a_family"/>
    <property type="match status" value="1"/>
</dbReference>
<evidence type="ECO:0000313" key="6">
    <source>
        <dbReference type="Ensembl" id="ENSGWIP00000008379.1"/>
    </source>
</evidence>
<dbReference type="Pfam" id="PF24510">
    <property type="entry name" value="TXNDC16_3rd"/>
    <property type="match status" value="1"/>
</dbReference>
<dbReference type="Gene3D" id="3.40.30.10">
    <property type="entry name" value="Glutaredoxin"/>
    <property type="match status" value="1"/>
</dbReference>
<feature type="transmembrane region" description="Helical" evidence="2">
    <location>
        <begin position="48"/>
        <end position="66"/>
    </location>
</feature>
<dbReference type="SUPFAM" id="SSF52833">
    <property type="entry name" value="Thioredoxin-like"/>
    <property type="match status" value="2"/>
</dbReference>
<name>A0A8C5DL25_GOUWI</name>
<evidence type="ECO:0000256" key="1">
    <source>
        <dbReference type="SAM" id="MobiDB-lite"/>
    </source>
</evidence>
<dbReference type="PANTHER" id="PTHR22699">
    <property type="entry name" value="THIOREDOXIN DOMAIN-CONTAINING PROTEIN 16"/>
    <property type="match status" value="1"/>
</dbReference>
<keyword evidence="2" id="KW-1133">Transmembrane helix</keyword>
<sequence>MCFYYVFTCLMPLITVLIFFQCFVVIICATAARLMLIMCFSCVHSPLLTMWCSCCYALILLLWTSSGGCTGKANMSELIQVTSADFYEKLHSGKMMFIYFELQVSPSLALFLVELEKSAEALKDYGVLVGKLNCNREHVHMYCTDHRRAHTAFLFRGGKEFSGFDLDTVFDVNSIVSEVLFAVLRDEVKYVHTDADLVALEKSCRGRKDMVLGYVSSLGSPEHRSMMESAYVYGSKYQFILITGGPVLKHLGVNDASFSSRVWFLHCRLNDGVAVSPRCPLTLMKKHLSTLSLHSFLQLMEAPLVSEVYDDPPLVPPPQFPYQNTPQVFLFAHPATAHLDRDTASALAWNLRGVALVLLVHSRRSAAQTEYNAAYRRPEESLEVKYLTLHSLDELLQLFKDEGQEDEEEEDEEEEGSHHESLDDEISAYVHDKRGEVPDMDSITEITSDNLLTVVSQNPLTVALFYLKWDAVSLTVLSSFIHVAHRLEDLEVDHVLMGAVDCGEWSDLCAHVTSQPITTFPCVLLLRHHQPAQEYRGMLGSEALHRFIMMSVSAAPLLLSTTDSVVSFLQGALVAHRVLGLFLSHTHSDVSVFTEASETLRGDVLTGLLTPQLALTWAADHHVDPPVVLVFPSWRPLSSSSLSISSSADELLESIRAALHPPLPEVTVESLPLLLSQGKAFLMLFLGEDEDAVGQKQNELLLEEMLALVERGAEKMEPYLSCWIHLGHTPAAGDVLAALLGMPPPPLPALVLSHIPSRNEVYQFPPSRHVSASAVLQWLQSVEEGAELPAGMLAEDSWPPAGGFYDFLKVMDSQENISSLEEEEEDDEDEEEKVDVREHLVSKETTDDKRPDTHWEL</sequence>
<feature type="compositionally biased region" description="Acidic residues" evidence="1">
    <location>
        <begin position="820"/>
        <end position="833"/>
    </location>
</feature>
<feature type="transmembrane region" description="Helical" evidence="2">
    <location>
        <begin position="13"/>
        <end position="36"/>
    </location>
</feature>
<feature type="domain" description="TXNDC16 N-terminal" evidence="3">
    <location>
        <begin position="77"/>
        <end position="180"/>
    </location>
</feature>
<dbReference type="Pfam" id="PF24509">
    <property type="entry name" value="TXNDC16_2nd"/>
    <property type="match status" value="1"/>
</dbReference>
<reference evidence="6" key="3">
    <citation type="submission" date="2025-09" db="UniProtKB">
        <authorList>
            <consortium name="Ensembl"/>
        </authorList>
    </citation>
    <scope>IDENTIFICATION</scope>
</reference>
<gene>
    <name evidence="6" type="primary">txndc16</name>
</gene>
<feature type="region of interest" description="Disordered" evidence="1">
    <location>
        <begin position="816"/>
        <end position="857"/>
    </location>
</feature>
<evidence type="ECO:0000259" key="3">
    <source>
        <dbReference type="Pfam" id="PF24508"/>
    </source>
</evidence>
<organism evidence="6 7">
    <name type="scientific">Gouania willdenowi</name>
    <name type="common">Blunt-snouted clingfish</name>
    <name type="synonym">Lepadogaster willdenowi</name>
    <dbReference type="NCBI Taxonomy" id="441366"/>
    <lineage>
        <taxon>Eukaryota</taxon>
        <taxon>Metazoa</taxon>
        <taxon>Chordata</taxon>
        <taxon>Craniata</taxon>
        <taxon>Vertebrata</taxon>
        <taxon>Euteleostomi</taxon>
        <taxon>Actinopterygii</taxon>
        <taxon>Neopterygii</taxon>
        <taxon>Teleostei</taxon>
        <taxon>Neoteleostei</taxon>
        <taxon>Acanthomorphata</taxon>
        <taxon>Ovalentaria</taxon>
        <taxon>Blenniimorphae</taxon>
        <taxon>Blenniiformes</taxon>
        <taxon>Gobiesocoidei</taxon>
        <taxon>Gobiesocidae</taxon>
        <taxon>Gobiesocinae</taxon>
        <taxon>Gouania</taxon>
    </lineage>
</organism>
<feature type="domain" description="TXNDC16 second thioredoxin-like" evidence="4">
    <location>
        <begin position="181"/>
        <end position="303"/>
    </location>
</feature>
<dbReference type="Pfam" id="PF24508">
    <property type="entry name" value="TXNDC16_N"/>
    <property type="match status" value="1"/>
</dbReference>
<feature type="compositionally biased region" description="Acidic residues" evidence="1">
    <location>
        <begin position="403"/>
        <end position="415"/>
    </location>
</feature>
<dbReference type="Ensembl" id="ENSGWIT00000009352.1">
    <property type="protein sequence ID" value="ENSGWIP00000008379.1"/>
    <property type="gene ID" value="ENSGWIG00000004956.1"/>
</dbReference>
<dbReference type="PANTHER" id="PTHR22699:SF1">
    <property type="entry name" value="THIOREDOXIN DOMAIN-CONTAINING PROTEIN 16"/>
    <property type="match status" value="1"/>
</dbReference>
<dbReference type="AlphaFoldDB" id="A0A8C5DL25"/>
<feature type="region of interest" description="Disordered" evidence="1">
    <location>
        <begin position="403"/>
        <end position="425"/>
    </location>
</feature>
<proteinExistence type="predicted"/>
<dbReference type="InterPro" id="IPR057639">
    <property type="entry name" value="TXNDC16_N"/>
</dbReference>